<dbReference type="InterPro" id="IPR053385">
    <property type="entry name" value="ABC_transport_permease"/>
</dbReference>
<feature type="transmembrane region" description="Helical" evidence="8">
    <location>
        <begin position="126"/>
        <end position="150"/>
    </location>
</feature>
<reference evidence="10 11" key="1">
    <citation type="submission" date="2016-11" db="EMBL/GenBank/DDBJ databases">
        <title>Paenibacillus species isolates.</title>
        <authorList>
            <person name="Beno S.M."/>
        </authorList>
    </citation>
    <scope>NUCLEOTIDE SEQUENCE [LARGE SCALE GENOMIC DNA]</scope>
    <source>
        <strain evidence="10 11">FSL H8-0246</strain>
    </source>
</reference>
<evidence type="ECO:0000313" key="10">
    <source>
        <dbReference type="EMBL" id="OMF15510.1"/>
    </source>
</evidence>
<evidence type="ECO:0000256" key="4">
    <source>
        <dbReference type="ARBA" id="ARBA00022692"/>
    </source>
</evidence>
<evidence type="ECO:0000256" key="1">
    <source>
        <dbReference type="ARBA" id="ARBA00004651"/>
    </source>
</evidence>
<dbReference type="SUPFAM" id="SSF161098">
    <property type="entry name" value="MetI-like"/>
    <property type="match status" value="1"/>
</dbReference>
<feature type="transmembrane region" description="Helical" evidence="8">
    <location>
        <begin position="81"/>
        <end position="106"/>
    </location>
</feature>
<organism evidence="10 11">
    <name type="scientific">Paenibacillus amylolyticus</name>
    <dbReference type="NCBI Taxonomy" id="1451"/>
    <lineage>
        <taxon>Bacteria</taxon>
        <taxon>Bacillati</taxon>
        <taxon>Bacillota</taxon>
        <taxon>Bacilli</taxon>
        <taxon>Bacillales</taxon>
        <taxon>Paenibacillaceae</taxon>
        <taxon>Paenibacillus</taxon>
    </lineage>
</organism>
<dbReference type="GO" id="GO:0005886">
    <property type="term" value="C:plasma membrane"/>
    <property type="evidence" value="ECO:0007669"/>
    <property type="project" value="UniProtKB-SubCell"/>
</dbReference>
<evidence type="ECO:0000256" key="8">
    <source>
        <dbReference type="RuleBase" id="RU363032"/>
    </source>
</evidence>
<gene>
    <name evidence="10" type="primary">nikC</name>
    <name evidence="10" type="ORF">BK131_11645</name>
</gene>
<dbReference type="AlphaFoldDB" id="A0A1R1C055"/>
<protein>
    <submittedName>
        <fullName evidence="10">Nickel ABC transporter permease subunit NikC</fullName>
    </submittedName>
</protein>
<dbReference type="Proteomes" id="UP000187134">
    <property type="component" value="Unassembled WGS sequence"/>
</dbReference>
<dbReference type="OrthoDB" id="9797472at2"/>
<comment type="subcellular location">
    <subcellularLocation>
        <location evidence="1 8">Cell membrane</location>
        <topology evidence="1 8">Multi-pass membrane protein</topology>
    </subcellularLocation>
</comment>
<sequence>MLKTKFRLTPPVQKPKMSVHIIILVLVVLTLICAPYVVPHDPYAVNLAIRLLPPGIDHLLGTDDLGRDLLSRMLLGGRNTVGTSLSVLFGSLAIGIPAGLMAGYAGGWLDRIYKRISDAFLAFPDFIIAIVLSGLMGPGIFNLMIAIVSVKWITYSRIVRNSVIAKKHQEYITIARLSGLRPHQILWKHLLPHALSHVIVIASLDMGKVILMIASLSYIGLGAQPPAPEWGAMLNEGRAYFHSSPYLMIVPGLAIMLVVLWSNMLGDRVRDRLDIKRSRE</sequence>
<keyword evidence="3" id="KW-1003">Cell membrane</keyword>
<dbReference type="CDD" id="cd06261">
    <property type="entry name" value="TM_PBP2"/>
    <property type="match status" value="1"/>
</dbReference>
<feature type="transmembrane region" description="Helical" evidence="8">
    <location>
        <begin position="21"/>
        <end position="37"/>
    </location>
</feature>
<evidence type="ECO:0000259" key="9">
    <source>
        <dbReference type="PROSITE" id="PS50928"/>
    </source>
</evidence>
<dbReference type="InterPro" id="IPR035906">
    <property type="entry name" value="MetI-like_sf"/>
</dbReference>
<dbReference type="Pfam" id="PF00528">
    <property type="entry name" value="BPD_transp_1"/>
    <property type="match status" value="1"/>
</dbReference>
<feature type="domain" description="ABC transmembrane type-1" evidence="9">
    <location>
        <begin position="77"/>
        <end position="266"/>
    </location>
</feature>
<keyword evidence="2 8" id="KW-0813">Transport</keyword>
<dbReference type="InterPro" id="IPR050366">
    <property type="entry name" value="BP-dependent_transpt_permease"/>
</dbReference>
<dbReference type="NCBIfam" id="NF045474">
    <property type="entry name" value="Opp2C"/>
    <property type="match status" value="1"/>
</dbReference>
<name>A0A1R1C055_PAEAM</name>
<dbReference type="EMBL" id="MRTJ01000002">
    <property type="protein sequence ID" value="OMF15510.1"/>
    <property type="molecule type" value="Genomic_DNA"/>
</dbReference>
<proteinExistence type="inferred from homology"/>
<evidence type="ECO:0000256" key="7">
    <source>
        <dbReference type="ARBA" id="ARBA00024202"/>
    </source>
</evidence>
<evidence type="ECO:0000313" key="11">
    <source>
        <dbReference type="Proteomes" id="UP000187134"/>
    </source>
</evidence>
<dbReference type="Gene3D" id="1.10.3720.10">
    <property type="entry name" value="MetI-like"/>
    <property type="match status" value="1"/>
</dbReference>
<evidence type="ECO:0000256" key="2">
    <source>
        <dbReference type="ARBA" id="ARBA00022448"/>
    </source>
</evidence>
<feature type="transmembrane region" description="Helical" evidence="8">
    <location>
        <begin position="239"/>
        <end position="262"/>
    </location>
</feature>
<evidence type="ECO:0000256" key="6">
    <source>
        <dbReference type="ARBA" id="ARBA00023136"/>
    </source>
</evidence>
<keyword evidence="6 8" id="KW-0472">Membrane</keyword>
<keyword evidence="5 8" id="KW-1133">Transmembrane helix</keyword>
<dbReference type="GO" id="GO:0055085">
    <property type="term" value="P:transmembrane transport"/>
    <property type="evidence" value="ECO:0007669"/>
    <property type="project" value="InterPro"/>
</dbReference>
<comment type="similarity">
    <text evidence="7">Belongs to the binding-protein-dependent transport system permease family. OppBC subfamily.</text>
</comment>
<keyword evidence="4 8" id="KW-0812">Transmembrane</keyword>
<dbReference type="InterPro" id="IPR000515">
    <property type="entry name" value="MetI-like"/>
</dbReference>
<dbReference type="RefSeq" id="WP_076331701.1">
    <property type="nucleotide sequence ID" value="NZ_MRTJ01000002.1"/>
</dbReference>
<accession>A0A1R1C055</accession>
<dbReference type="PANTHER" id="PTHR43386:SF1">
    <property type="entry name" value="D,D-DIPEPTIDE TRANSPORT SYSTEM PERMEASE PROTEIN DDPC-RELATED"/>
    <property type="match status" value="1"/>
</dbReference>
<dbReference type="PROSITE" id="PS50928">
    <property type="entry name" value="ABC_TM1"/>
    <property type="match status" value="1"/>
</dbReference>
<dbReference type="PANTHER" id="PTHR43386">
    <property type="entry name" value="OLIGOPEPTIDE TRANSPORT SYSTEM PERMEASE PROTEIN APPC"/>
    <property type="match status" value="1"/>
</dbReference>
<comment type="caution">
    <text evidence="10">The sequence shown here is derived from an EMBL/GenBank/DDBJ whole genome shotgun (WGS) entry which is preliminary data.</text>
</comment>
<evidence type="ECO:0000256" key="3">
    <source>
        <dbReference type="ARBA" id="ARBA00022475"/>
    </source>
</evidence>
<evidence type="ECO:0000256" key="5">
    <source>
        <dbReference type="ARBA" id="ARBA00022989"/>
    </source>
</evidence>